<dbReference type="EMBL" id="MRCB01000004">
    <property type="protein sequence ID" value="OKH25188.1"/>
    <property type="molecule type" value="Genomic_DNA"/>
</dbReference>
<keyword evidence="1" id="KW-0175">Coiled coil</keyword>
<evidence type="ECO:0000256" key="1">
    <source>
        <dbReference type="SAM" id="Coils"/>
    </source>
</evidence>
<evidence type="ECO:0000313" key="2">
    <source>
        <dbReference type="EMBL" id="OKH25188.1"/>
    </source>
</evidence>
<reference evidence="2 3" key="1">
    <citation type="submission" date="2016-11" db="EMBL/GenBank/DDBJ databases">
        <title>Draft Genome Sequences of Nine Cyanobacterial Strains from Diverse Habitats.</title>
        <authorList>
            <person name="Zhu T."/>
            <person name="Hou S."/>
            <person name="Lu X."/>
            <person name="Hess W.R."/>
        </authorList>
    </citation>
    <scope>NUCLEOTIDE SEQUENCE [LARGE SCALE GENOMIC DNA]</scope>
    <source>
        <strain evidence="2 3">NIES-593</strain>
    </source>
</reference>
<evidence type="ECO:0000313" key="3">
    <source>
        <dbReference type="Proteomes" id="UP000186868"/>
    </source>
</evidence>
<sequence length="162" mass="18806">MLYLAQVTKNIASGTIELQLLAYQKSDSIWGISNAEIIPIGGENYLSEGLLVLVELDERGQIIELKNAKDWIVSLIQQYMSCSSITPEFVRQEQARIEQWRQEITAQSLELTRRYLEVETQREHIQELEASLKQEKEQLELREKQLQQLEASLKSDRNELES</sequence>
<name>A0A1U7HNR0_9CYAN</name>
<accession>A0A1U7HNR0</accession>
<protein>
    <submittedName>
        <fullName evidence="2">Uncharacterized protein</fullName>
    </submittedName>
</protein>
<dbReference type="RefSeq" id="WP_073598598.1">
    <property type="nucleotide sequence ID" value="NZ_MRCB01000004.1"/>
</dbReference>
<dbReference type="STRING" id="1921803.NIES593_05340"/>
<feature type="coiled-coil region" evidence="1">
    <location>
        <begin position="90"/>
        <end position="159"/>
    </location>
</feature>
<proteinExistence type="predicted"/>
<dbReference type="OrthoDB" id="560974at2"/>
<dbReference type="AlphaFoldDB" id="A0A1U7HNR0"/>
<comment type="caution">
    <text evidence="2">The sequence shown here is derived from an EMBL/GenBank/DDBJ whole genome shotgun (WGS) entry which is preliminary data.</text>
</comment>
<organism evidence="2 3">
    <name type="scientific">Hydrococcus rivularis NIES-593</name>
    <dbReference type="NCBI Taxonomy" id="1921803"/>
    <lineage>
        <taxon>Bacteria</taxon>
        <taxon>Bacillati</taxon>
        <taxon>Cyanobacteriota</taxon>
        <taxon>Cyanophyceae</taxon>
        <taxon>Pleurocapsales</taxon>
        <taxon>Hydrococcaceae</taxon>
        <taxon>Hydrococcus</taxon>
    </lineage>
</organism>
<dbReference type="Proteomes" id="UP000186868">
    <property type="component" value="Unassembled WGS sequence"/>
</dbReference>
<keyword evidence="3" id="KW-1185">Reference proteome</keyword>
<gene>
    <name evidence="2" type="ORF">NIES593_05340</name>
</gene>